<dbReference type="AlphaFoldDB" id="A0A7C2W9S5"/>
<dbReference type="InterPro" id="IPR002716">
    <property type="entry name" value="PIN_dom"/>
</dbReference>
<feature type="domain" description="PIN" evidence="2">
    <location>
        <begin position="11"/>
        <end position="135"/>
    </location>
</feature>
<dbReference type="InterPro" id="IPR044153">
    <property type="entry name" value="PIN_Pae0151-like"/>
</dbReference>
<reference evidence="3" key="1">
    <citation type="journal article" date="2020" name="mSystems">
        <title>Genome- and Community-Level Interaction Insights into Carbon Utilization and Element Cycling Functions of Hydrothermarchaeota in Hydrothermal Sediment.</title>
        <authorList>
            <person name="Zhou Z."/>
            <person name="Liu Y."/>
            <person name="Xu W."/>
            <person name="Pan J."/>
            <person name="Luo Z.H."/>
            <person name="Li M."/>
        </authorList>
    </citation>
    <scope>NUCLEOTIDE SEQUENCE [LARGE SCALE GENOMIC DNA]</scope>
    <source>
        <strain evidence="3">SpSt-192</strain>
    </source>
</reference>
<dbReference type="Gene3D" id="3.40.50.1010">
    <property type="entry name" value="5'-nuclease"/>
    <property type="match status" value="1"/>
</dbReference>
<dbReference type="InterPro" id="IPR029060">
    <property type="entry name" value="PIN-like_dom_sf"/>
</dbReference>
<dbReference type="CDD" id="cd09873">
    <property type="entry name" value="PIN_Pae0151-like"/>
    <property type="match status" value="1"/>
</dbReference>
<dbReference type="EMBL" id="DSID01000788">
    <property type="protein sequence ID" value="HEX71629.1"/>
    <property type="molecule type" value="Genomic_DNA"/>
</dbReference>
<organism evidence="3">
    <name type="scientific">Thermorudis sp</name>
    <dbReference type="NCBI Taxonomy" id="1969470"/>
    <lineage>
        <taxon>Bacteria</taxon>
        <taxon>Pseudomonadati</taxon>
        <taxon>Thermomicrobiota</taxon>
        <taxon>Thermomicrobia</taxon>
        <taxon>Thermomicrobia incertae sedis</taxon>
        <taxon>Thermorudis</taxon>
    </lineage>
</organism>
<dbReference type="InterPro" id="IPR051619">
    <property type="entry name" value="TypeII_TA_RNase_PINc/VapC"/>
</dbReference>
<sequence length="152" mass="17022">MQISWPARRTIVVDASLAICVVVPVVSRVDPLDFLIQWRRERARVVTPMLWLAESASALRALVHTGAISLEEGRRALHDLLALEVELLPMTPEQTRAAFEWATRLGQRRAYDAFYLALAEELGAELWCADQRLAASARQAGATWVQSITSRL</sequence>
<evidence type="ECO:0000256" key="1">
    <source>
        <dbReference type="ARBA" id="ARBA00022842"/>
    </source>
</evidence>
<dbReference type="SUPFAM" id="SSF88723">
    <property type="entry name" value="PIN domain-like"/>
    <property type="match status" value="1"/>
</dbReference>
<dbReference type="PANTHER" id="PTHR35901">
    <property type="entry name" value="RIBONUCLEASE VAPC3"/>
    <property type="match status" value="1"/>
</dbReference>
<evidence type="ECO:0000259" key="2">
    <source>
        <dbReference type="Pfam" id="PF01850"/>
    </source>
</evidence>
<proteinExistence type="predicted"/>
<dbReference type="PANTHER" id="PTHR35901:SF1">
    <property type="entry name" value="EXONUCLEASE VAPC9"/>
    <property type="match status" value="1"/>
</dbReference>
<accession>A0A7C2W9S5</accession>
<name>A0A7C2W9S5_9BACT</name>
<gene>
    <name evidence="3" type="ORF">ENP13_10380</name>
</gene>
<keyword evidence="1" id="KW-0460">Magnesium</keyword>
<dbReference type="Pfam" id="PF01850">
    <property type="entry name" value="PIN"/>
    <property type="match status" value="1"/>
</dbReference>
<evidence type="ECO:0000313" key="3">
    <source>
        <dbReference type="EMBL" id="HEX71629.1"/>
    </source>
</evidence>
<comment type="caution">
    <text evidence="3">The sequence shown here is derived from an EMBL/GenBank/DDBJ whole genome shotgun (WGS) entry which is preliminary data.</text>
</comment>
<protein>
    <submittedName>
        <fullName evidence="3">PIN domain-containing protein</fullName>
    </submittedName>
</protein>